<evidence type="ECO:0000259" key="1">
    <source>
        <dbReference type="Pfam" id="PF00078"/>
    </source>
</evidence>
<sequence length="111" mass="12747">MERMGHCIRQAVEEGLWKSMQFSVDGLGLSHLFFADDLVLFCKAELEHARIVKEILTQFCYFSGHKVNNQKSQIYFLAIVDNTVANEIREYLGVIRTDDLGKYLGVPLLHL</sequence>
<keyword evidence="3" id="KW-1185">Reference proteome</keyword>
<dbReference type="Pfam" id="PF00078">
    <property type="entry name" value="RVT_1"/>
    <property type="match status" value="1"/>
</dbReference>
<comment type="caution">
    <text evidence="2">The sequence shown here is derived from an EMBL/GenBank/DDBJ whole genome shotgun (WGS) entry which is preliminary data.</text>
</comment>
<dbReference type="EMBL" id="JARKNE010000010">
    <property type="protein sequence ID" value="KAK5794098.1"/>
    <property type="molecule type" value="Genomic_DNA"/>
</dbReference>
<protein>
    <recommendedName>
        <fullName evidence="1">Reverse transcriptase domain-containing protein</fullName>
    </recommendedName>
</protein>
<accession>A0ABR0NGG3</accession>
<proteinExistence type="predicted"/>
<organism evidence="2 3">
    <name type="scientific">Gossypium arboreum</name>
    <name type="common">Tree cotton</name>
    <name type="synonym">Gossypium nanking</name>
    <dbReference type="NCBI Taxonomy" id="29729"/>
    <lineage>
        <taxon>Eukaryota</taxon>
        <taxon>Viridiplantae</taxon>
        <taxon>Streptophyta</taxon>
        <taxon>Embryophyta</taxon>
        <taxon>Tracheophyta</taxon>
        <taxon>Spermatophyta</taxon>
        <taxon>Magnoliopsida</taxon>
        <taxon>eudicotyledons</taxon>
        <taxon>Gunneridae</taxon>
        <taxon>Pentapetalae</taxon>
        <taxon>rosids</taxon>
        <taxon>malvids</taxon>
        <taxon>Malvales</taxon>
        <taxon>Malvaceae</taxon>
        <taxon>Malvoideae</taxon>
        <taxon>Gossypium</taxon>
    </lineage>
</organism>
<reference evidence="2 3" key="1">
    <citation type="submission" date="2023-03" db="EMBL/GenBank/DDBJ databases">
        <title>WGS of Gossypium arboreum.</title>
        <authorList>
            <person name="Yu D."/>
        </authorList>
    </citation>
    <scope>NUCLEOTIDE SEQUENCE [LARGE SCALE GENOMIC DNA]</scope>
    <source>
        <tissue evidence="2">Leaf</tissue>
    </source>
</reference>
<feature type="domain" description="Reverse transcriptase" evidence="1">
    <location>
        <begin position="20"/>
        <end position="97"/>
    </location>
</feature>
<evidence type="ECO:0000313" key="2">
    <source>
        <dbReference type="EMBL" id="KAK5794098.1"/>
    </source>
</evidence>
<dbReference type="InterPro" id="IPR000477">
    <property type="entry name" value="RT_dom"/>
</dbReference>
<evidence type="ECO:0000313" key="3">
    <source>
        <dbReference type="Proteomes" id="UP001358586"/>
    </source>
</evidence>
<name>A0ABR0NGG3_GOSAR</name>
<gene>
    <name evidence="2" type="ORF">PVK06_035300</name>
</gene>
<dbReference type="Proteomes" id="UP001358586">
    <property type="component" value="Chromosome 10"/>
</dbReference>